<proteinExistence type="predicted"/>
<protein>
    <submittedName>
        <fullName evidence="1">Uncharacterized protein</fullName>
    </submittedName>
</protein>
<dbReference type="Proteomes" id="UP000829341">
    <property type="component" value="Segment"/>
</dbReference>
<evidence type="ECO:0000313" key="2">
    <source>
        <dbReference type="Proteomes" id="UP000829341"/>
    </source>
</evidence>
<dbReference type="EMBL" id="OM716005">
    <property type="protein sequence ID" value="UNI71913.1"/>
    <property type="molecule type" value="Genomic_DNA"/>
</dbReference>
<evidence type="ECO:0000313" key="1">
    <source>
        <dbReference type="EMBL" id="UNI71913.1"/>
    </source>
</evidence>
<reference evidence="1" key="1">
    <citation type="submission" date="2022-02" db="EMBL/GenBank/DDBJ databases">
        <authorList>
            <person name="Zhang L."/>
            <person name="Yu H."/>
            <person name="Feng C."/>
        </authorList>
    </citation>
    <scope>NUCLEOTIDE SEQUENCE</scope>
</reference>
<name>A0AC61TT70_9CAUD</name>
<keyword evidence="2" id="KW-1185">Reference proteome</keyword>
<accession>A0AC61TT70</accession>
<sequence length="50" mass="5329">MSYQGQLIFMGTLIALAVFLMSGCTVVMHSEHTELVTEASAVVEVLNGSL</sequence>
<organism evidence="1 2">
    <name type="scientific">Aeromonas phage vB_ AhaP_PT2</name>
    <dbReference type="NCBI Taxonomy" id="2924715"/>
    <lineage>
        <taxon>Viruses</taxon>
        <taxon>Duplodnaviria</taxon>
        <taxon>Heunggongvirae</taxon>
        <taxon>Uroviricota</taxon>
        <taxon>Caudoviricetes</taxon>
        <taxon>Autographivirales</taxon>
        <taxon>Autotranscriptaviridae</taxon>
        <taxon>Studiervirinae</taxon>
        <taxon>Armandvirus</taxon>
        <taxon>Armandvirus PT2</taxon>
    </lineage>
</organism>